<reference evidence="1 2" key="1">
    <citation type="submission" date="2019-01" db="EMBL/GenBank/DDBJ databases">
        <title>Chengkuizengella sp. nov., isolated from deep-sea sediment of East Pacific Ocean.</title>
        <authorList>
            <person name="Yang J."/>
            <person name="Lai Q."/>
            <person name="Shao Z."/>
        </authorList>
    </citation>
    <scope>NUCLEOTIDE SEQUENCE [LARGE SCALE GENOMIC DNA]</scope>
    <source>
        <strain evidence="1 2">YPA3-1-1</strain>
    </source>
</reference>
<comment type="caution">
    <text evidence="1">The sequence shown here is derived from an EMBL/GenBank/DDBJ whole genome shotgun (WGS) entry which is preliminary data.</text>
</comment>
<keyword evidence="2" id="KW-1185">Reference proteome</keyword>
<dbReference type="AlphaFoldDB" id="A0A6N9Q5F3"/>
<proteinExistence type="predicted"/>
<accession>A0A6N9Q5F3</accession>
<dbReference type="RefSeq" id="WP_160646854.1">
    <property type="nucleotide sequence ID" value="NZ_SIJB01000029.1"/>
</dbReference>
<dbReference type="Proteomes" id="UP000448943">
    <property type="component" value="Unassembled WGS sequence"/>
</dbReference>
<dbReference type="EMBL" id="SIJB01000029">
    <property type="protein sequence ID" value="NBI30047.1"/>
    <property type="molecule type" value="Genomic_DNA"/>
</dbReference>
<name>A0A6N9Q5F3_9BACL</name>
<evidence type="ECO:0000313" key="1">
    <source>
        <dbReference type="EMBL" id="NBI30047.1"/>
    </source>
</evidence>
<evidence type="ECO:0000313" key="2">
    <source>
        <dbReference type="Proteomes" id="UP000448943"/>
    </source>
</evidence>
<gene>
    <name evidence="1" type="ORF">ERL59_13935</name>
</gene>
<dbReference type="OrthoDB" id="2666285at2"/>
<protein>
    <submittedName>
        <fullName evidence="1">Uncharacterized protein</fullName>
    </submittedName>
</protein>
<sequence>MDKKKIEEKVTEVLTEGEYQSEDVEDAAVDLIHAKYEIRKQTEIDPIVEETKKIRKVVKSDDELYNEYMSSIEKENK</sequence>
<organism evidence="1 2">
    <name type="scientific">Chengkuizengella marina</name>
    <dbReference type="NCBI Taxonomy" id="2507566"/>
    <lineage>
        <taxon>Bacteria</taxon>
        <taxon>Bacillati</taxon>
        <taxon>Bacillota</taxon>
        <taxon>Bacilli</taxon>
        <taxon>Bacillales</taxon>
        <taxon>Paenibacillaceae</taxon>
        <taxon>Chengkuizengella</taxon>
    </lineage>
</organism>